<evidence type="ECO:0000259" key="10">
    <source>
        <dbReference type="Pfam" id="PF08541"/>
    </source>
</evidence>
<comment type="subunit">
    <text evidence="9">Homodimer.</text>
</comment>
<accession>A0ABR7ITG5</accession>
<feature type="active site" evidence="9">
    <location>
        <position position="112"/>
    </location>
</feature>
<evidence type="ECO:0000256" key="1">
    <source>
        <dbReference type="ARBA" id="ARBA00008642"/>
    </source>
</evidence>
<dbReference type="NCBIfam" id="TIGR00747">
    <property type="entry name" value="fabH"/>
    <property type="match status" value="1"/>
</dbReference>
<evidence type="ECO:0000256" key="7">
    <source>
        <dbReference type="ARBA" id="ARBA00023160"/>
    </source>
</evidence>
<organism evidence="12 13">
    <name type="scientific">Clostridium facile</name>
    <dbReference type="NCBI Taxonomy" id="2763035"/>
    <lineage>
        <taxon>Bacteria</taxon>
        <taxon>Bacillati</taxon>
        <taxon>Bacillota</taxon>
        <taxon>Clostridia</taxon>
        <taxon>Eubacteriales</taxon>
        <taxon>Clostridiaceae</taxon>
        <taxon>Clostridium</taxon>
    </lineage>
</organism>
<proteinExistence type="inferred from homology"/>
<name>A0ABR7ITG5_9CLOT</name>
<evidence type="ECO:0000256" key="2">
    <source>
        <dbReference type="ARBA" id="ARBA00022490"/>
    </source>
</evidence>
<dbReference type="Pfam" id="PF08545">
    <property type="entry name" value="ACP_syn_III"/>
    <property type="match status" value="1"/>
</dbReference>
<keyword evidence="2 9" id="KW-0963">Cytoplasm</keyword>
<keyword evidence="6 9" id="KW-0443">Lipid metabolism</keyword>
<comment type="similarity">
    <text evidence="1 9">Belongs to the thiolase-like superfamily. FabH family.</text>
</comment>
<dbReference type="HAMAP" id="MF_01815">
    <property type="entry name" value="FabH"/>
    <property type="match status" value="1"/>
</dbReference>
<feature type="domain" description="Beta-ketoacyl-[acyl-carrier-protein] synthase III C-terminal" evidence="10">
    <location>
        <begin position="243"/>
        <end position="331"/>
    </location>
</feature>
<feature type="active site" evidence="9">
    <location>
        <position position="259"/>
    </location>
</feature>
<dbReference type="Gene3D" id="3.40.47.10">
    <property type="match status" value="1"/>
</dbReference>
<comment type="catalytic activity">
    <reaction evidence="9">
        <text>malonyl-[ACP] + acetyl-CoA + H(+) = 3-oxobutanoyl-[ACP] + CO2 + CoA</text>
        <dbReference type="Rhea" id="RHEA:12080"/>
        <dbReference type="Rhea" id="RHEA-COMP:9623"/>
        <dbReference type="Rhea" id="RHEA-COMP:9625"/>
        <dbReference type="ChEBI" id="CHEBI:15378"/>
        <dbReference type="ChEBI" id="CHEBI:16526"/>
        <dbReference type="ChEBI" id="CHEBI:57287"/>
        <dbReference type="ChEBI" id="CHEBI:57288"/>
        <dbReference type="ChEBI" id="CHEBI:78449"/>
        <dbReference type="ChEBI" id="CHEBI:78450"/>
        <dbReference type="EC" id="2.3.1.180"/>
    </reaction>
</comment>
<dbReference type="InterPro" id="IPR016039">
    <property type="entry name" value="Thiolase-like"/>
</dbReference>
<dbReference type="SUPFAM" id="SSF53901">
    <property type="entry name" value="Thiolase-like"/>
    <property type="match status" value="1"/>
</dbReference>
<evidence type="ECO:0000256" key="9">
    <source>
        <dbReference type="HAMAP-Rule" id="MF_01815"/>
    </source>
</evidence>
<evidence type="ECO:0000313" key="13">
    <source>
        <dbReference type="Proteomes" id="UP000649151"/>
    </source>
</evidence>
<keyword evidence="5 9" id="KW-0276">Fatty acid metabolism</keyword>
<evidence type="ECO:0000313" key="12">
    <source>
        <dbReference type="EMBL" id="MBC5788309.1"/>
    </source>
</evidence>
<comment type="domain">
    <text evidence="9">The last Arg residue of the ACP-binding site is essential for the weak association between ACP/AcpP and FabH.</text>
</comment>
<dbReference type="NCBIfam" id="NF006829">
    <property type="entry name" value="PRK09352.1"/>
    <property type="match status" value="1"/>
</dbReference>
<keyword evidence="8 9" id="KW-0012">Acyltransferase</keyword>
<evidence type="ECO:0000256" key="6">
    <source>
        <dbReference type="ARBA" id="ARBA00023098"/>
    </source>
</evidence>
<dbReference type="InterPro" id="IPR013751">
    <property type="entry name" value="ACP_syn_III_N"/>
</dbReference>
<feature type="domain" description="Beta-ketoacyl-[acyl-carrier-protein] synthase III N-terminal" evidence="11">
    <location>
        <begin position="106"/>
        <end position="171"/>
    </location>
</feature>
<comment type="caution">
    <text evidence="12">The sequence shown here is derived from an EMBL/GenBank/DDBJ whole genome shotgun (WGS) entry which is preliminary data.</text>
</comment>
<comment type="subcellular location">
    <subcellularLocation>
        <location evidence="9">Cytoplasm</location>
    </subcellularLocation>
</comment>
<evidence type="ECO:0000256" key="5">
    <source>
        <dbReference type="ARBA" id="ARBA00022832"/>
    </source>
</evidence>
<comment type="pathway">
    <text evidence="9">Lipid metabolism; fatty acid biosynthesis.</text>
</comment>
<evidence type="ECO:0000256" key="3">
    <source>
        <dbReference type="ARBA" id="ARBA00022516"/>
    </source>
</evidence>
<feature type="region of interest" description="ACP-binding" evidence="9">
    <location>
        <begin position="260"/>
        <end position="264"/>
    </location>
</feature>
<dbReference type="InterPro" id="IPR004655">
    <property type="entry name" value="FabH"/>
</dbReference>
<reference evidence="12 13" key="1">
    <citation type="submission" date="2020-08" db="EMBL/GenBank/DDBJ databases">
        <title>Genome public.</title>
        <authorList>
            <person name="Liu C."/>
            <person name="Sun Q."/>
        </authorList>
    </citation>
    <scope>NUCLEOTIDE SEQUENCE [LARGE SCALE GENOMIC DNA]</scope>
    <source>
        <strain evidence="12 13">NSJ-27</strain>
    </source>
</reference>
<dbReference type="RefSeq" id="WP_069987956.1">
    <property type="nucleotide sequence ID" value="NZ_JACOQK010000001.1"/>
</dbReference>
<dbReference type="CDD" id="cd00830">
    <property type="entry name" value="KAS_III"/>
    <property type="match status" value="1"/>
</dbReference>
<keyword evidence="7 9" id="KW-0275">Fatty acid biosynthesis</keyword>
<evidence type="ECO:0000256" key="4">
    <source>
        <dbReference type="ARBA" id="ARBA00022679"/>
    </source>
</evidence>
<gene>
    <name evidence="9" type="primary">fabH</name>
    <name evidence="12" type="ORF">H8Z77_09810</name>
</gene>
<dbReference type="PANTHER" id="PTHR34069:SF2">
    <property type="entry name" value="BETA-KETOACYL-[ACYL-CARRIER-PROTEIN] SYNTHASE III"/>
    <property type="match status" value="1"/>
</dbReference>
<feature type="active site" evidence="9">
    <location>
        <position position="289"/>
    </location>
</feature>
<dbReference type="PANTHER" id="PTHR34069">
    <property type="entry name" value="3-OXOACYL-[ACYL-CARRIER-PROTEIN] SYNTHASE 3"/>
    <property type="match status" value="1"/>
</dbReference>
<keyword evidence="13" id="KW-1185">Reference proteome</keyword>
<protein>
    <recommendedName>
        <fullName evidence="9">Beta-ketoacyl-[acyl-carrier-protein] synthase III</fullName>
        <shortName evidence="9">Beta-ketoacyl-ACP synthase III</shortName>
        <shortName evidence="9">KAS III</shortName>
        <ecNumber evidence="9">2.3.1.180</ecNumber>
    </recommendedName>
    <alternativeName>
        <fullName evidence="9">3-oxoacyl-[acyl-carrier-protein] synthase 3</fullName>
    </alternativeName>
    <alternativeName>
        <fullName evidence="9">3-oxoacyl-[acyl-carrier-protein] synthase III</fullName>
    </alternativeName>
</protein>
<dbReference type="EC" id="2.3.1.180" evidence="9"/>
<dbReference type="EMBL" id="JACOQK010000001">
    <property type="protein sequence ID" value="MBC5788309.1"/>
    <property type="molecule type" value="Genomic_DNA"/>
</dbReference>
<keyword evidence="3 9" id="KW-0444">Lipid biosynthesis</keyword>
<keyword evidence="9" id="KW-0511">Multifunctional enzyme</keyword>
<dbReference type="Proteomes" id="UP000649151">
    <property type="component" value="Unassembled WGS sequence"/>
</dbReference>
<dbReference type="InterPro" id="IPR013747">
    <property type="entry name" value="ACP_syn_III_C"/>
</dbReference>
<evidence type="ECO:0000259" key="11">
    <source>
        <dbReference type="Pfam" id="PF08545"/>
    </source>
</evidence>
<keyword evidence="4 9" id="KW-0808">Transferase</keyword>
<evidence type="ECO:0000256" key="8">
    <source>
        <dbReference type="ARBA" id="ARBA00023315"/>
    </source>
</evidence>
<sequence length="332" mass="36532">MTGIKLIGTGMYIPETVATNEDFTKIVDTSDEWITKRTGIKERHPSNGEPTWYMGVQAAKQAMEDAGVTPDEIDMVISTSVTGDYYTPSTANIMQGKLGIHKAFSIDINCACAGFVYGFDMAQRYIAMDDDVKTVLIISSENITKLVDYEDRSTCVLFGDGAGAAVVTAGPNRCYTYLECEAQDANKIYAQNARPGNAFTTQEGREKYLDLFPQGREHYMHMDGRDVYKFATRAMPEGLHKACEKAGIKVEDLALIIPHQANYRIIETAAKNLGLSMDHFYLNIDRYGNISSACIPVCLNELKRAGRLKEGDKIALVGFGAGLVYGATVFTI</sequence>
<dbReference type="Pfam" id="PF08541">
    <property type="entry name" value="ACP_syn_III_C"/>
    <property type="match status" value="1"/>
</dbReference>
<comment type="function">
    <text evidence="9">Catalyzes the condensation reaction of fatty acid synthesis by the addition to an acyl acceptor of two carbons from malonyl-ACP. Catalyzes the first condensation reaction which initiates fatty acid synthesis and may therefore play a role in governing the total rate of fatty acid production. Possesses both acetoacetyl-ACP synthase and acetyl transacylase activities. Its substrate specificity determines the biosynthesis of branched-chain and/or straight-chain of fatty acids.</text>
</comment>